<protein>
    <submittedName>
        <fullName evidence="4">Glycosyltransferase family 2 protein</fullName>
        <ecNumber evidence="4">2.4.-.-</ecNumber>
    </submittedName>
</protein>
<dbReference type="SUPFAM" id="SSF53448">
    <property type="entry name" value="Nucleotide-diphospho-sugar transferases"/>
    <property type="match status" value="1"/>
</dbReference>
<sequence>MSNPRTSSAKPLISFVVPVFNAAPYLSQALRSLREQTYSNLEILCLNDGSTDTSLAILEQHASEDDRVLVVDKPNEGYGATCNRGINEAHGEWIGILEPDDWLLPDAVEAMMDTAQEAARIGSDADADRAAVPDIVKTPYWRVLFADTPEQALVHCYYRGTPAPTGAKQLSNGWLAQGEPAVASCTTLMEYHPSIWSALYRADFLREHGIRFLPIPGAGWADNPFLVETMAAARSIAYLDEPFYCYREETPAHFDSTIRNQPTLVFDRWNDGADVLERHAGLDTRVMQAHYHRGFNNRDKAAAILGEESPVTIEETARMFARMQPELVLGDPALSPVQKALFATTRGIDYRPSLPETLAFKVRSLRQQLHNVRTVGLQSARAIARLH</sequence>
<keyword evidence="5" id="KW-1185">Reference proteome</keyword>
<accession>A0ABU6IHB1</accession>
<evidence type="ECO:0000313" key="5">
    <source>
        <dbReference type="Proteomes" id="UP001349994"/>
    </source>
</evidence>
<feature type="domain" description="Glycosyltransferase 2-like" evidence="3">
    <location>
        <begin position="14"/>
        <end position="118"/>
    </location>
</feature>
<comment type="caution">
    <text evidence="4">The sequence shown here is derived from an EMBL/GenBank/DDBJ whole genome shotgun (WGS) entry which is preliminary data.</text>
</comment>
<name>A0ABU6IHB1_9ACTN</name>
<dbReference type="PANTHER" id="PTHR22916:SF51">
    <property type="entry name" value="GLYCOSYLTRANSFERASE EPSH-RELATED"/>
    <property type="match status" value="1"/>
</dbReference>
<dbReference type="EC" id="2.4.-.-" evidence="4"/>
<dbReference type="Gene3D" id="3.90.550.10">
    <property type="entry name" value="Spore Coat Polysaccharide Biosynthesis Protein SpsA, Chain A"/>
    <property type="match status" value="1"/>
</dbReference>
<dbReference type="CDD" id="cd00761">
    <property type="entry name" value="Glyco_tranf_GTA_type"/>
    <property type="match status" value="1"/>
</dbReference>
<dbReference type="GO" id="GO:0016757">
    <property type="term" value="F:glycosyltransferase activity"/>
    <property type="evidence" value="ECO:0007669"/>
    <property type="project" value="UniProtKB-KW"/>
</dbReference>
<proteinExistence type="predicted"/>
<evidence type="ECO:0000256" key="2">
    <source>
        <dbReference type="ARBA" id="ARBA00022679"/>
    </source>
</evidence>
<dbReference type="PANTHER" id="PTHR22916">
    <property type="entry name" value="GLYCOSYLTRANSFERASE"/>
    <property type="match status" value="1"/>
</dbReference>
<gene>
    <name evidence="4" type="ORF">VIN30_04680</name>
</gene>
<dbReference type="Pfam" id="PF00535">
    <property type="entry name" value="Glycos_transf_2"/>
    <property type="match status" value="1"/>
</dbReference>
<organism evidence="4 5">
    <name type="scientific">Adlercreutzia wanghongyangiae</name>
    <dbReference type="NCBI Taxonomy" id="3111451"/>
    <lineage>
        <taxon>Bacteria</taxon>
        <taxon>Bacillati</taxon>
        <taxon>Actinomycetota</taxon>
        <taxon>Coriobacteriia</taxon>
        <taxon>Eggerthellales</taxon>
        <taxon>Eggerthellaceae</taxon>
        <taxon>Adlercreutzia</taxon>
    </lineage>
</organism>
<dbReference type="InterPro" id="IPR029044">
    <property type="entry name" value="Nucleotide-diphossugar_trans"/>
</dbReference>
<dbReference type="EMBL" id="JAYMFF010000007">
    <property type="protein sequence ID" value="MEC4175738.1"/>
    <property type="molecule type" value="Genomic_DNA"/>
</dbReference>
<dbReference type="RefSeq" id="WP_338209681.1">
    <property type="nucleotide sequence ID" value="NZ_JAYMFF010000007.1"/>
</dbReference>
<evidence type="ECO:0000259" key="3">
    <source>
        <dbReference type="Pfam" id="PF00535"/>
    </source>
</evidence>
<keyword evidence="2 4" id="KW-0808">Transferase</keyword>
<keyword evidence="1 4" id="KW-0328">Glycosyltransferase</keyword>
<evidence type="ECO:0000256" key="1">
    <source>
        <dbReference type="ARBA" id="ARBA00022676"/>
    </source>
</evidence>
<reference evidence="4 5" key="1">
    <citation type="submission" date="2024-01" db="EMBL/GenBank/DDBJ databases">
        <title>novel species in genus Adlercreutzia.</title>
        <authorList>
            <person name="Liu X."/>
        </authorList>
    </citation>
    <scope>NUCLEOTIDE SEQUENCE [LARGE SCALE GENOMIC DNA]</scope>
    <source>
        <strain evidence="4 5">R7</strain>
    </source>
</reference>
<evidence type="ECO:0000313" key="4">
    <source>
        <dbReference type="EMBL" id="MEC4175738.1"/>
    </source>
</evidence>
<dbReference type="Proteomes" id="UP001349994">
    <property type="component" value="Unassembled WGS sequence"/>
</dbReference>
<dbReference type="InterPro" id="IPR001173">
    <property type="entry name" value="Glyco_trans_2-like"/>
</dbReference>